<evidence type="ECO:0000313" key="3">
    <source>
        <dbReference type="Proteomes" id="UP000288805"/>
    </source>
</evidence>
<protein>
    <submittedName>
        <fullName evidence="2">Putative LRR receptor-like serine/threonine-protein kinase</fullName>
    </submittedName>
</protein>
<dbReference type="PANTHER" id="PTHR34081">
    <property type="entry name" value="MALECTIN DOMAIN-CONTAINING PROTEIN"/>
    <property type="match status" value="1"/>
</dbReference>
<sequence>MTDYWGFSSTGHFWDHNRTINDYIAQNVSVLGMNYSELYTRARLSPLTFTYYGRCLADGNYTVKIHFAEIIIRGNKSFHSLGRQIFNVYIQGKLESEDFDIVQAAQGVEKVVVKEFKAVVKNKTLEVRFHWAGKGTTTIPSRGTYGPLISAISVESGEFRPYSFLVKYRSLSLSSLIYFFINWCIFFTLTKTSVRSLQLELKSRIEEFEKLDKFHMEQMEEEVTARNAHIHQQKVGSLECFVVAKSSAEEFSKTDIVEGMCISPLLHLI</sequence>
<keyword evidence="2" id="KW-0808">Transferase</keyword>
<dbReference type="Proteomes" id="UP000288805">
    <property type="component" value="Unassembled WGS sequence"/>
</dbReference>
<dbReference type="EMBL" id="QGNW01002536">
    <property type="protein sequence ID" value="RVW18296.1"/>
    <property type="molecule type" value="Genomic_DNA"/>
</dbReference>
<comment type="caution">
    <text evidence="2">The sequence shown here is derived from an EMBL/GenBank/DDBJ whole genome shotgun (WGS) entry which is preliminary data.</text>
</comment>
<keyword evidence="2" id="KW-0675">Receptor</keyword>
<proteinExistence type="predicted"/>
<keyword evidence="2" id="KW-0418">Kinase</keyword>
<dbReference type="InterPro" id="IPR021720">
    <property type="entry name" value="Malectin_dom"/>
</dbReference>
<dbReference type="AlphaFoldDB" id="A0A438C5V6"/>
<organism evidence="2 3">
    <name type="scientific">Vitis vinifera</name>
    <name type="common">Grape</name>
    <dbReference type="NCBI Taxonomy" id="29760"/>
    <lineage>
        <taxon>Eukaryota</taxon>
        <taxon>Viridiplantae</taxon>
        <taxon>Streptophyta</taxon>
        <taxon>Embryophyta</taxon>
        <taxon>Tracheophyta</taxon>
        <taxon>Spermatophyta</taxon>
        <taxon>Magnoliopsida</taxon>
        <taxon>eudicotyledons</taxon>
        <taxon>Gunneridae</taxon>
        <taxon>Pentapetalae</taxon>
        <taxon>rosids</taxon>
        <taxon>Vitales</taxon>
        <taxon>Vitaceae</taxon>
        <taxon>Viteae</taxon>
        <taxon>Vitis</taxon>
    </lineage>
</organism>
<accession>A0A438C5V6</accession>
<dbReference type="GO" id="GO:0016301">
    <property type="term" value="F:kinase activity"/>
    <property type="evidence" value="ECO:0007669"/>
    <property type="project" value="UniProtKB-KW"/>
</dbReference>
<evidence type="ECO:0000313" key="2">
    <source>
        <dbReference type="EMBL" id="RVW18296.1"/>
    </source>
</evidence>
<dbReference type="Gene3D" id="2.60.120.430">
    <property type="entry name" value="Galactose-binding lectin"/>
    <property type="match status" value="1"/>
</dbReference>
<evidence type="ECO:0000259" key="1">
    <source>
        <dbReference type="Pfam" id="PF11721"/>
    </source>
</evidence>
<dbReference type="PANTHER" id="PTHR34081:SF1">
    <property type="entry name" value="MALECTIN, LEUCINE-RICH REPEAT DOMAIN, L DOMAIN-LIKE PROTEIN-RELATED"/>
    <property type="match status" value="1"/>
</dbReference>
<gene>
    <name evidence="2" type="primary">VvCHDh000036_6</name>
    <name evidence="2" type="ORF">CK203_113009</name>
</gene>
<feature type="domain" description="Malectin" evidence="1">
    <location>
        <begin position="19"/>
        <end position="152"/>
    </location>
</feature>
<dbReference type="FunFam" id="2.60.120.430:FF:000004">
    <property type="entry name" value="Putative leucine-rich repeat receptor-like serine/threonine-protein kinase"/>
    <property type="match status" value="1"/>
</dbReference>
<dbReference type="Pfam" id="PF11721">
    <property type="entry name" value="Malectin"/>
    <property type="match status" value="1"/>
</dbReference>
<name>A0A438C5V6_VITVI</name>
<reference evidence="2 3" key="1">
    <citation type="journal article" date="2018" name="PLoS Genet.">
        <title>Population sequencing reveals clonal diversity and ancestral inbreeding in the grapevine cultivar Chardonnay.</title>
        <authorList>
            <person name="Roach M.J."/>
            <person name="Johnson D.L."/>
            <person name="Bohlmann J."/>
            <person name="van Vuuren H.J."/>
            <person name="Jones S.J."/>
            <person name="Pretorius I.S."/>
            <person name="Schmidt S.A."/>
            <person name="Borneman A.R."/>
        </authorList>
    </citation>
    <scope>NUCLEOTIDE SEQUENCE [LARGE SCALE GENOMIC DNA]</scope>
    <source>
        <strain evidence="3">cv. Chardonnay</strain>
        <tissue evidence="2">Leaf</tissue>
    </source>
</reference>